<feature type="compositionally biased region" description="Polar residues" evidence="1">
    <location>
        <begin position="147"/>
        <end position="167"/>
    </location>
</feature>
<dbReference type="AlphaFoldDB" id="A0A9Q9B1V8"/>
<dbReference type="EMBL" id="CP099426">
    <property type="protein sequence ID" value="USW57383.1"/>
    <property type="molecule type" value="Genomic_DNA"/>
</dbReference>
<feature type="region of interest" description="Disordered" evidence="1">
    <location>
        <begin position="276"/>
        <end position="332"/>
    </location>
</feature>
<gene>
    <name evidence="2" type="ORF">Slin15195_G107020</name>
</gene>
<proteinExistence type="predicted"/>
<keyword evidence="3" id="KW-1185">Reference proteome</keyword>
<organism evidence="2 3">
    <name type="scientific">Septoria linicola</name>
    <dbReference type="NCBI Taxonomy" id="215465"/>
    <lineage>
        <taxon>Eukaryota</taxon>
        <taxon>Fungi</taxon>
        <taxon>Dikarya</taxon>
        <taxon>Ascomycota</taxon>
        <taxon>Pezizomycotina</taxon>
        <taxon>Dothideomycetes</taxon>
        <taxon>Dothideomycetidae</taxon>
        <taxon>Mycosphaerellales</taxon>
        <taxon>Mycosphaerellaceae</taxon>
        <taxon>Septoria</taxon>
    </lineage>
</organism>
<feature type="compositionally biased region" description="Basic residues" evidence="1">
    <location>
        <begin position="123"/>
        <end position="139"/>
    </location>
</feature>
<evidence type="ECO:0000256" key="1">
    <source>
        <dbReference type="SAM" id="MobiDB-lite"/>
    </source>
</evidence>
<sequence length="332" mass="36079">MLSVPVIDQAKIAANDAKEKQKQEMPSDLDNYMTEAFDDDEDRLKVLSALAGIILQKFIKLYLEGDRLTKVASEASTKDLLANPRDRMQAILDALLNNKWLIIDLLEQGEFAVDRLVAHPLHTGKKNGKHLASNMRKKQRQQDLKTAAQQSKSSVPPSSTAAGSNVTPGGPSLEGPAGGKKGKGKAGRRATSISQKTSAAGRSQKGSRKRTLSQLEAETDDIPAPKRSRDTAVVDSPIVSADPLLVPQIHASSAVTVGGPNDFQEDWVFTEMEDLFGPVEPESEAYDASGAGEQFSEYQDSEIPQQQDQQGSTEDSLEVQGNSDSFWENFEI</sequence>
<reference evidence="2" key="1">
    <citation type="submission" date="2022-06" db="EMBL/GenBank/DDBJ databases">
        <title>Complete genome sequences of two strains of the flax pathogen Septoria linicola.</title>
        <authorList>
            <person name="Lapalu N."/>
            <person name="Simon A."/>
            <person name="Demenou B."/>
            <person name="Paumier D."/>
            <person name="Guillot M.-P."/>
            <person name="Gout L."/>
            <person name="Valade R."/>
        </authorList>
    </citation>
    <scope>NUCLEOTIDE SEQUENCE</scope>
    <source>
        <strain evidence="2">SE15195</strain>
    </source>
</reference>
<name>A0A9Q9B1V8_9PEZI</name>
<feature type="region of interest" description="Disordered" evidence="1">
    <location>
        <begin position="123"/>
        <end position="231"/>
    </location>
</feature>
<feature type="compositionally biased region" description="Polar residues" evidence="1">
    <location>
        <begin position="191"/>
        <end position="201"/>
    </location>
</feature>
<protein>
    <submittedName>
        <fullName evidence="2">Uncharacterized protein</fullName>
    </submittedName>
</protein>
<dbReference type="Proteomes" id="UP001056384">
    <property type="component" value="Chromosome 9"/>
</dbReference>
<accession>A0A9Q9B1V8</accession>
<evidence type="ECO:0000313" key="3">
    <source>
        <dbReference type="Proteomes" id="UP001056384"/>
    </source>
</evidence>
<evidence type="ECO:0000313" key="2">
    <source>
        <dbReference type="EMBL" id="USW57383.1"/>
    </source>
</evidence>
<feature type="compositionally biased region" description="Polar residues" evidence="1">
    <location>
        <begin position="311"/>
        <end position="326"/>
    </location>
</feature>